<evidence type="ECO:0000313" key="2">
    <source>
        <dbReference type="Proteomes" id="UP000008064"/>
    </source>
</evidence>
<protein>
    <submittedName>
        <fullName evidence="1">Uncharacterized protein</fullName>
    </submittedName>
</protein>
<name>F8NSX2_SERL9</name>
<proteinExistence type="predicted"/>
<dbReference type="RefSeq" id="XP_007317567.1">
    <property type="nucleotide sequence ID" value="XM_007317505.1"/>
</dbReference>
<gene>
    <name evidence="1" type="ORF">SERLADRAFT_387379</name>
</gene>
<dbReference type="AlphaFoldDB" id="F8NSX2"/>
<dbReference type="GeneID" id="18811263"/>
<evidence type="ECO:0000313" key="1">
    <source>
        <dbReference type="EMBL" id="EGO25445.1"/>
    </source>
</evidence>
<sequence length="88" mass="9871">MFGVKRKVLQKYRHPLACGKFWHTGGHISHHRYVVLGLTTRKVCSHLLVGNGSNVMPYPACWMQVCAPSLRAFITVSLGITDKVHDVI</sequence>
<dbReference type="HOGENOM" id="CLU_2470473_0_0_1"/>
<accession>F8NSX2</accession>
<reference evidence="2" key="1">
    <citation type="journal article" date="2011" name="Science">
        <title>The plant cell wall-decomposing machinery underlies the functional diversity of forest fungi.</title>
        <authorList>
            <person name="Eastwood D.C."/>
            <person name="Floudas D."/>
            <person name="Binder M."/>
            <person name="Majcherczyk A."/>
            <person name="Schneider P."/>
            <person name="Aerts A."/>
            <person name="Asiegbu F.O."/>
            <person name="Baker S.E."/>
            <person name="Barry K."/>
            <person name="Bendiksby M."/>
            <person name="Blumentritt M."/>
            <person name="Coutinho P.M."/>
            <person name="Cullen D."/>
            <person name="de Vries R.P."/>
            <person name="Gathman A."/>
            <person name="Goodell B."/>
            <person name="Henrissat B."/>
            <person name="Ihrmark K."/>
            <person name="Kauserud H."/>
            <person name="Kohler A."/>
            <person name="LaButti K."/>
            <person name="Lapidus A."/>
            <person name="Lavin J.L."/>
            <person name="Lee Y.-H."/>
            <person name="Lindquist E."/>
            <person name="Lilly W."/>
            <person name="Lucas S."/>
            <person name="Morin E."/>
            <person name="Murat C."/>
            <person name="Oguiza J.A."/>
            <person name="Park J."/>
            <person name="Pisabarro A.G."/>
            <person name="Riley R."/>
            <person name="Rosling A."/>
            <person name="Salamov A."/>
            <person name="Schmidt O."/>
            <person name="Schmutz J."/>
            <person name="Skrede I."/>
            <person name="Stenlid J."/>
            <person name="Wiebenga A."/>
            <person name="Xie X."/>
            <person name="Kuees U."/>
            <person name="Hibbett D.S."/>
            <person name="Hoffmeister D."/>
            <person name="Hoegberg N."/>
            <person name="Martin F."/>
            <person name="Grigoriev I.V."/>
            <person name="Watkinson S.C."/>
        </authorList>
    </citation>
    <scope>NUCLEOTIDE SEQUENCE [LARGE SCALE GENOMIC DNA]</scope>
    <source>
        <strain evidence="2">S7.9</strain>
    </source>
</reference>
<dbReference type="EMBL" id="GL945433">
    <property type="protein sequence ID" value="EGO25445.1"/>
    <property type="molecule type" value="Genomic_DNA"/>
</dbReference>
<dbReference type="KEGG" id="sla:SERLADRAFT_387379"/>
<dbReference type="Proteomes" id="UP000008064">
    <property type="component" value="Unassembled WGS sequence"/>
</dbReference>
<organism evidence="2">
    <name type="scientific">Serpula lacrymans var. lacrymans (strain S7.9)</name>
    <name type="common">Dry rot fungus</name>
    <dbReference type="NCBI Taxonomy" id="578457"/>
    <lineage>
        <taxon>Eukaryota</taxon>
        <taxon>Fungi</taxon>
        <taxon>Dikarya</taxon>
        <taxon>Basidiomycota</taxon>
        <taxon>Agaricomycotina</taxon>
        <taxon>Agaricomycetes</taxon>
        <taxon>Agaricomycetidae</taxon>
        <taxon>Boletales</taxon>
        <taxon>Coniophorineae</taxon>
        <taxon>Serpulaceae</taxon>
        <taxon>Serpula</taxon>
    </lineage>
</organism>